<dbReference type="KEGG" id="pbs:Plabr_3737"/>
<proteinExistence type="predicted"/>
<dbReference type="STRING" id="756272.Plabr_3737"/>
<keyword evidence="2" id="KW-1185">Reference proteome</keyword>
<dbReference type="AlphaFoldDB" id="F0SRY9"/>
<evidence type="ECO:0000313" key="2">
    <source>
        <dbReference type="Proteomes" id="UP000006860"/>
    </source>
</evidence>
<name>F0SRY9_RUBBR</name>
<organism evidence="1 2">
    <name type="scientific">Rubinisphaera brasiliensis (strain ATCC 49424 / DSM 5305 / JCM 21570 / IAM 15109 / NBRC 103401 / IFAM 1448)</name>
    <name type="common">Planctomyces brasiliensis</name>
    <dbReference type="NCBI Taxonomy" id="756272"/>
    <lineage>
        <taxon>Bacteria</taxon>
        <taxon>Pseudomonadati</taxon>
        <taxon>Planctomycetota</taxon>
        <taxon>Planctomycetia</taxon>
        <taxon>Planctomycetales</taxon>
        <taxon>Planctomycetaceae</taxon>
        <taxon>Rubinisphaera</taxon>
    </lineage>
</organism>
<evidence type="ECO:0000313" key="1">
    <source>
        <dbReference type="EMBL" id="ADY61327.1"/>
    </source>
</evidence>
<dbReference type="EMBL" id="CP002546">
    <property type="protein sequence ID" value="ADY61327.1"/>
    <property type="molecule type" value="Genomic_DNA"/>
</dbReference>
<gene>
    <name evidence="1" type="ordered locus">Plabr_3737</name>
</gene>
<dbReference type="Proteomes" id="UP000006860">
    <property type="component" value="Chromosome"/>
</dbReference>
<dbReference type="eggNOG" id="COG0521">
    <property type="taxonomic scope" value="Bacteria"/>
</dbReference>
<evidence type="ECO:0008006" key="3">
    <source>
        <dbReference type="Google" id="ProtNLM"/>
    </source>
</evidence>
<sequence>MRQKLTDSKCALILGHPGHELRVLGWMKAAKPWVIVLTDGSGHTSEPRVGLTRNLIDEAGALPAEIFGTCTDEQIYKAILAQDFTFFRQIRNDIAAFLAAKEIEVVVGDAIEGYNPSHDLCRCLIEGAVAEVQQSTGTTLPNYEFPLVGHPAAWSDQPGSACYRLNDADEQWKRERIFEYARTVGGTLLTEVEAFLEEFGPNALAEEWLTASQSAASLAQYKQTQPYYEKHGQKQVEAGYYQQAILFNEHILPVITALGMDLA</sequence>
<dbReference type="HOGENOM" id="CLU_1060442_0_0_0"/>
<dbReference type="OrthoDB" id="8058828at2"/>
<protein>
    <recommendedName>
        <fullName evidence="3">LmbE family protein</fullName>
    </recommendedName>
</protein>
<accession>F0SRY9</accession>
<reference evidence="2" key="1">
    <citation type="submission" date="2011-02" db="EMBL/GenBank/DDBJ databases">
        <title>The complete genome of Planctomyces brasiliensis DSM 5305.</title>
        <authorList>
            <person name="Lucas S."/>
            <person name="Copeland A."/>
            <person name="Lapidus A."/>
            <person name="Bruce D."/>
            <person name="Goodwin L."/>
            <person name="Pitluck S."/>
            <person name="Kyrpides N."/>
            <person name="Mavromatis K."/>
            <person name="Pagani I."/>
            <person name="Ivanova N."/>
            <person name="Ovchinnikova G."/>
            <person name="Lu M."/>
            <person name="Detter J.C."/>
            <person name="Han C."/>
            <person name="Land M."/>
            <person name="Hauser L."/>
            <person name="Markowitz V."/>
            <person name="Cheng J.-F."/>
            <person name="Hugenholtz P."/>
            <person name="Woyke T."/>
            <person name="Wu D."/>
            <person name="Tindall B."/>
            <person name="Pomrenke H.G."/>
            <person name="Brambilla E."/>
            <person name="Klenk H.-P."/>
            <person name="Eisen J.A."/>
        </authorList>
    </citation>
    <scope>NUCLEOTIDE SEQUENCE [LARGE SCALE GENOMIC DNA]</scope>
    <source>
        <strain evidence="2">ATCC 49424 / DSM 5305 / JCM 21570 / NBRC 103401 / IFAM 1448</strain>
    </source>
</reference>
<dbReference type="RefSeq" id="WP_013630046.1">
    <property type="nucleotide sequence ID" value="NC_015174.1"/>
</dbReference>